<feature type="repeat" description="TPR" evidence="1">
    <location>
        <begin position="71"/>
        <end position="104"/>
    </location>
</feature>
<accession>A0ABZ0RU37</accession>
<dbReference type="InterPro" id="IPR011990">
    <property type="entry name" value="TPR-like_helical_dom_sf"/>
</dbReference>
<dbReference type="RefSeq" id="WP_319835722.1">
    <property type="nucleotide sequence ID" value="NZ_CP137624.1"/>
</dbReference>
<dbReference type="Proteomes" id="UP001322664">
    <property type="component" value="Chromosome"/>
</dbReference>
<dbReference type="Pfam" id="PF12688">
    <property type="entry name" value="TPR_5"/>
    <property type="match status" value="1"/>
</dbReference>
<organism evidence="3 4">
    <name type="scientific">Lysinibacillus louembei</name>
    <dbReference type="NCBI Taxonomy" id="1470088"/>
    <lineage>
        <taxon>Bacteria</taxon>
        <taxon>Bacillati</taxon>
        <taxon>Bacillota</taxon>
        <taxon>Bacilli</taxon>
        <taxon>Bacillales</taxon>
        <taxon>Bacillaceae</taxon>
        <taxon>Lysinibacillus</taxon>
    </lineage>
</organism>
<dbReference type="SMART" id="SM00028">
    <property type="entry name" value="TPR"/>
    <property type="match status" value="2"/>
</dbReference>
<reference evidence="3 4" key="1">
    <citation type="submission" date="2023-09" db="EMBL/GenBank/DDBJ databases">
        <authorList>
            <person name="Page C.A."/>
            <person name="Perez-Diaz I.M."/>
        </authorList>
    </citation>
    <scope>NUCLEOTIDE SEQUENCE [LARGE SCALE GENOMIC DNA]</scope>
    <source>
        <strain evidence="3 4">Ll15</strain>
    </source>
</reference>
<dbReference type="InterPro" id="IPR019734">
    <property type="entry name" value="TPR_rpt"/>
</dbReference>
<proteinExistence type="predicted"/>
<dbReference type="InterPro" id="IPR041656">
    <property type="entry name" value="TPR_5"/>
</dbReference>
<feature type="domain" description="Tetratrico peptide repeat group 5" evidence="2">
    <location>
        <begin position="38"/>
        <end position="155"/>
    </location>
</feature>
<evidence type="ECO:0000313" key="4">
    <source>
        <dbReference type="Proteomes" id="UP001322664"/>
    </source>
</evidence>
<evidence type="ECO:0000256" key="1">
    <source>
        <dbReference type="PROSITE-ProRule" id="PRU00339"/>
    </source>
</evidence>
<dbReference type="Gene3D" id="1.25.40.10">
    <property type="entry name" value="Tetratricopeptide repeat domain"/>
    <property type="match status" value="1"/>
</dbReference>
<gene>
    <name evidence="3" type="ORF">R6U77_11415</name>
</gene>
<keyword evidence="1" id="KW-0802">TPR repeat</keyword>
<protein>
    <submittedName>
        <fullName evidence="3">Tetratricopeptide repeat protein</fullName>
    </submittedName>
</protein>
<dbReference type="SUPFAM" id="SSF48452">
    <property type="entry name" value="TPR-like"/>
    <property type="match status" value="1"/>
</dbReference>
<sequence length="159" mass="18264">MNQLQIALQLRKDNKLTESNKLFVQLAAQHPDDAYLQYQCAWSFDVLGEETQAVPYYEKAIQGELNAEDMANAYLGLGSTFRTLGKYQQSQETLSKAIALFPENQALQVFYAMTLYNLNEHSNAMELLLNCIANSSMDINIQKYKRAIQFYAEKLDETW</sequence>
<keyword evidence="4" id="KW-1185">Reference proteome</keyword>
<dbReference type="EMBL" id="CP137624">
    <property type="protein sequence ID" value="WPK10493.1"/>
    <property type="molecule type" value="Genomic_DNA"/>
</dbReference>
<evidence type="ECO:0000259" key="2">
    <source>
        <dbReference type="Pfam" id="PF12688"/>
    </source>
</evidence>
<dbReference type="PROSITE" id="PS50005">
    <property type="entry name" value="TPR"/>
    <property type="match status" value="1"/>
</dbReference>
<evidence type="ECO:0000313" key="3">
    <source>
        <dbReference type="EMBL" id="WPK10493.1"/>
    </source>
</evidence>
<name>A0ABZ0RU37_9BACI</name>
<dbReference type="PROSITE" id="PS50293">
    <property type="entry name" value="TPR_REGION"/>
    <property type="match status" value="1"/>
</dbReference>